<dbReference type="EMBL" id="QAOT01000017">
    <property type="protein sequence ID" value="PTR14289.1"/>
    <property type="molecule type" value="Genomic_DNA"/>
</dbReference>
<evidence type="ECO:0000313" key="3">
    <source>
        <dbReference type="Proteomes" id="UP000244060"/>
    </source>
</evidence>
<comment type="caution">
    <text evidence="2">The sequence shown here is derived from an EMBL/GenBank/DDBJ whole genome shotgun (WGS) entry which is preliminary data.</text>
</comment>
<keyword evidence="1" id="KW-0812">Transmembrane</keyword>
<sequence>MFEAFLVTTSSAGLSALGMREQRSYELVSDTLREALGPDHAALLAEPVPTDQGDRYDWYAPVPGRAARLLDLDDAAQAAARARLAALSADVEALAERLGTSGRPEDLRLSEALSNAMRVPDEGFIHVLHREGAPPQPVLVNWAWTRDERGSVRGRLTGGAAAAAAVSATAAGAGAGAGAAVSAAAATAAAGPDGTPAALFWLVRLGWLLLALMLALLIWLLLPACALRGLPGFCPLPPAEVSAAAARKAVLEDQIARIEQSIGIADNACQPLTPASAPAAAPAPVDPALQNRLDRAGAQRGRLSFSLAWDSRADLDLSVDCPSGPKIWFGGREACGGRLDVDSNMDGRQAVRDPIENVFYGAPAPGRYRITVRLYARNGEAARQPFRLMIRDGDEVRMEEGAVQGTGDAWSMTYSFAGTQ</sequence>
<name>A0A2T5JVU3_9RHOB</name>
<gene>
    <name evidence="2" type="ORF">C8J28_11758</name>
</gene>
<evidence type="ECO:0000313" key="2">
    <source>
        <dbReference type="EMBL" id="PTR14289.1"/>
    </source>
</evidence>
<keyword evidence="1" id="KW-1133">Transmembrane helix</keyword>
<evidence type="ECO:0000256" key="1">
    <source>
        <dbReference type="SAM" id="Phobius"/>
    </source>
</evidence>
<dbReference type="OrthoDB" id="1090891at2"/>
<protein>
    <recommendedName>
        <fullName evidence="4">DUF2135 domain-containing protein</fullName>
    </recommendedName>
</protein>
<feature type="transmembrane region" description="Helical" evidence="1">
    <location>
        <begin position="198"/>
        <end position="222"/>
    </location>
</feature>
<organism evidence="2 3">
    <name type="scientific">Cereibacter azotoformans</name>
    <dbReference type="NCBI Taxonomy" id="43057"/>
    <lineage>
        <taxon>Bacteria</taxon>
        <taxon>Pseudomonadati</taxon>
        <taxon>Pseudomonadota</taxon>
        <taxon>Alphaproteobacteria</taxon>
        <taxon>Rhodobacterales</taxon>
        <taxon>Paracoccaceae</taxon>
        <taxon>Cereibacter</taxon>
    </lineage>
</organism>
<dbReference type="RefSeq" id="WP_108221854.1">
    <property type="nucleotide sequence ID" value="NZ_QAOT01000017.1"/>
</dbReference>
<proteinExistence type="predicted"/>
<evidence type="ECO:0008006" key="4">
    <source>
        <dbReference type="Google" id="ProtNLM"/>
    </source>
</evidence>
<dbReference type="Gene3D" id="2.60.120.380">
    <property type="match status" value="1"/>
</dbReference>
<reference evidence="2 3" key="1">
    <citation type="submission" date="2018-04" db="EMBL/GenBank/DDBJ databases">
        <title>Genomic Encyclopedia of Type Strains, Phase III (KMG-III): the genomes of soil and plant-associated and newly described type strains.</title>
        <authorList>
            <person name="Whitman W."/>
        </authorList>
    </citation>
    <scope>NUCLEOTIDE SEQUENCE [LARGE SCALE GENOMIC DNA]</scope>
    <source>
        <strain evidence="2 3">KA25</strain>
    </source>
</reference>
<dbReference type="Proteomes" id="UP000244060">
    <property type="component" value="Unassembled WGS sequence"/>
</dbReference>
<keyword evidence="3" id="KW-1185">Reference proteome</keyword>
<dbReference type="AlphaFoldDB" id="A0A2T5JVU3"/>
<accession>A0A2T5JVU3</accession>
<keyword evidence="1" id="KW-0472">Membrane</keyword>